<feature type="region of interest" description="Disordered" evidence="1">
    <location>
        <begin position="1"/>
        <end position="33"/>
    </location>
</feature>
<accession>A0A3N4HGM5</accession>
<dbReference type="EMBL" id="ML119888">
    <property type="protein sequence ID" value="RPA71978.1"/>
    <property type="molecule type" value="Genomic_DNA"/>
</dbReference>
<evidence type="ECO:0000313" key="3">
    <source>
        <dbReference type="Proteomes" id="UP000275078"/>
    </source>
</evidence>
<organism evidence="2 3">
    <name type="scientific">Ascobolus immersus RN42</name>
    <dbReference type="NCBI Taxonomy" id="1160509"/>
    <lineage>
        <taxon>Eukaryota</taxon>
        <taxon>Fungi</taxon>
        <taxon>Dikarya</taxon>
        <taxon>Ascomycota</taxon>
        <taxon>Pezizomycotina</taxon>
        <taxon>Pezizomycetes</taxon>
        <taxon>Pezizales</taxon>
        <taxon>Ascobolaceae</taxon>
        <taxon>Ascobolus</taxon>
    </lineage>
</organism>
<proteinExistence type="predicted"/>
<feature type="compositionally biased region" description="Low complexity" evidence="1">
    <location>
        <begin position="14"/>
        <end position="33"/>
    </location>
</feature>
<dbReference type="AlphaFoldDB" id="A0A3N4HGM5"/>
<reference evidence="2 3" key="1">
    <citation type="journal article" date="2018" name="Nat. Ecol. Evol.">
        <title>Pezizomycetes genomes reveal the molecular basis of ectomycorrhizal truffle lifestyle.</title>
        <authorList>
            <person name="Murat C."/>
            <person name="Payen T."/>
            <person name="Noel B."/>
            <person name="Kuo A."/>
            <person name="Morin E."/>
            <person name="Chen J."/>
            <person name="Kohler A."/>
            <person name="Krizsan K."/>
            <person name="Balestrini R."/>
            <person name="Da Silva C."/>
            <person name="Montanini B."/>
            <person name="Hainaut M."/>
            <person name="Levati E."/>
            <person name="Barry K.W."/>
            <person name="Belfiori B."/>
            <person name="Cichocki N."/>
            <person name="Clum A."/>
            <person name="Dockter R.B."/>
            <person name="Fauchery L."/>
            <person name="Guy J."/>
            <person name="Iotti M."/>
            <person name="Le Tacon F."/>
            <person name="Lindquist E.A."/>
            <person name="Lipzen A."/>
            <person name="Malagnac F."/>
            <person name="Mello A."/>
            <person name="Molinier V."/>
            <person name="Miyauchi S."/>
            <person name="Poulain J."/>
            <person name="Riccioni C."/>
            <person name="Rubini A."/>
            <person name="Sitrit Y."/>
            <person name="Splivallo R."/>
            <person name="Traeger S."/>
            <person name="Wang M."/>
            <person name="Zifcakova L."/>
            <person name="Wipf D."/>
            <person name="Zambonelli A."/>
            <person name="Paolocci F."/>
            <person name="Nowrousian M."/>
            <person name="Ottonello S."/>
            <person name="Baldrian P."/>
            <person name="Spatafora J.W."/>
            <person name="Henrissat B."/>
            <person name="Nagy L.G."/>
            <person name="Aury J.M."/>
            <person name="Wincker P."/>
            <person name="Grigoriev I.V."/>
            <person name="Bonfante P."/>
            <person name="Martin F.M."/>
        </authorList>
    </citation>
    <scope>NUCLEOTIDE SEQUENCE [LARGE SCALE GENOMIC DNA]</scope>
    <source>
        <strain evidence="2 3">RN42</strain>
    </source>
</reference>
<name>A0A3N4HGM5_ASCIM</name>
<gene>
    <name evidence="2" type="ORF">BJ508DRAFT_315145</name>
</gene>
<keyword evidence="3" id="KW-1185">Reference proteome</keyword>
<dbReference type="Proteomes" id="UP000275078">
    <property type="component" value="Unassembled WGS sequence"/>
</dbReference>
<sequence length="246" mass="28514">MEQLRDPVRRQRLSSARTIRPRIPSPSPRSTSSFITVQTPRAQRAAATRANRPRLNRQKASERILNQLRITEALASVDADARFKPVARLYPRNEALQHRHTKQKTSFTPEHPDLANFTTIDGRRSTIFVAVDKKSGETAFVVKVHLFKDMTEEERNNYQSVFTYLNKDRSMRSRQTLRNSAHKDGGGFMSAMGWRAGYQHGVNFDTYAMNPRVPFHERVHHSNQLFDVHDRVARLFWNVSPTLYQI</sequence>
<evidence type="ECO:0000256" key="1">
    <source>
        <dbReference type="SAM" id="MobiDB-lite"/>
    </source>
</evidence>
<protein>
    <submittedName>
        <fullName evidence="2">Uncharacterized protein</fullName>
    </submittedName>
</protein>
<evidence type="ECO:0000313" key="2">
    <source>
        <dbReference type="EMBL" id="RPA71978.1"/>
    </source>
</evidence>